<keyword evidence="2" id="KW-0812">Transmembrane</keyword>
<dbReference type="EMBL" id="PKPP01011194">
    <property type="protein sequence ID" value="PWA44591.1"/>
    <property type="molecule type" value="Genomic_DNA"/>
</dbReference>
<accession>A0A2U1L6K9</accession>
<dbReference type="Proteomes" id="UP000245207">
    <property type="component" value="Unassembled WGS sequence"/>
</dbReference>
<feature type="transmembrane region" description="Helical" evidence="2">
    <location>
        <begin position="298"/>
        <end position="320"/>
    </location>
</feature>
<protein>
    <submittedName>
        <fullName evidence="3">IQ motif, EF-hand binding site</fullName>
    </submittedName>
</protein>
<keyword evidence="2" id="KW-1133">Transmembrane helix</keyword>
<dbReference type="InterPro" id="IPR000048">
    <property type="entry name" value="IQ_motif_EF-hand-BS"/>
</dbReference>
<keyword evidence="1" id="KW-0112">Calmodulin-binding</keyword>
<name>A0A2U1L6K9_ARTAN</name>
<evidence type="ECO:0000313" key="4">
    <source>
        <dbReference type="Proteomes" id="UP000245207"/>
    </source>
</evidence>
<dbReference type="AlphaFoldDB" id="A0A2U1L6K9"/>
<dbReference type="Pfam" id="PF00612">
    <property type="entry name" value="IQ"/>
    <property type="match status" value="1"/>
</dbReference>
<keyword evidence="4" id="KW-1185">Reference proteome</keyword>
<keyword evidence="2" id="KW-0472">Membrane</keyword>
<evidence type="ECO:0000256" key="1">
    <source>
        <dbReference type="ARBA" id="ARBA00022860"/>
    </source>
</evidence>
<dbReference type="Gene3D" id="1.20.5.190">
    <property type="match status" value="1"/>
</dbReference>
<comment type="caution">
    <text evidence="3">The sequence shown here is derived from an EMBL/GenBank/DDBJ whole genome shotgun (WGS) entry which is preliminary data.</text>
</comment>
<organism evidence="3 4">
    <name type="scientific">Artemisia annua</name>
    <name type="common">Sweet wormwood</name>
    <dbReference type="NCBI Taxonomy" id="35608"/>
    <lineage>
        <taxon>Eukaryota</taxon>
        <taxon>Viridiplantae</taxon>
        <taxon>Streptophyta</taxon>
        <taxon>Embryophyta</taxon>
        <taxon>Tracheophyta</taxon>
        <taxon>Spermatophyta</taxon>
        <taxon>Magnoliopsida</taxon>
        <taxon>eudicotyledons</taxon>
        <taxon>Gunneridae</taxon>
        <taxon>Pentapetalae</taxon>
        <taxon>asterids</taxon>
        <taxon>campanulids</taxon>
        <taxon>Asterales</taxon>
        <taxon>Asteraceae</taxon>
        <taxon>Asteroideae</taxon>
        <taxon>Anthemideae</taxon>
        <taxon>Artemisiinae</taxon>
        <taxon>Artemisia</taxon>
    </lineage>
</organism>
<reference evidence="3 4" key="1">
    <citation type="journal article" date="2018" name="Mol. Plant">
        <title>The genome of Artemisia annua provides insight into the evolution of Asteraceae family and artemisinin biosynthesis.</title>
        <authorList>
            <person name="Shen Q."/>
            <person name="Zhang L."/>
            <person name="Liao Z."/>
            <person name="Wang S."/>
            <person name="Yan T."/>
            <person name="Shi P."/>
            <person name="Liu M."/>
            <person name="Fu X."/>
            <person name="Pan Q."/>
            <person name="Wang Y."/>
            <person name="Lv Z."/>
            <person name="Lu X."/>
            <person name="Zhang F."/>
            <person name="Jiang W."/>
            <person name="Ma Y."/>
            <person name="Chen M."/>
            <person name="Hao X."/>
            <person name="Li L."/>
            <person name="Tang Y."/>
            <person name="Lv G."/>
            <person name="Zhou Y."/>
            <person name="Sun X."/>
            <person name="Brodelius P.E."/>
            <person name="Rose J.K.C."/>
            <person name="Tang K."/>
        </authorList>
    </citation>
    <scope>NUCLEOTIDE SEQUENCE [LARGE SCALE GENOMIC DNA]</scope>
    <source>
        <strain evidence="4">cv. Huhao1</strain>
        <tissue evidence="3">Leaf</tissue>
    </source>
</reference>
<dbReference type="STRING" id="35608.A0A2U1L6K9"/>
<evidence type="ECO:0000256" key="2">
    <source>
        <dbReference type="SAM" id="Phobius"/>
    </source>
</evidence>
<evidence type="ECO:0000313" key="3">
    <source>
        <dbReference type="EMBL" id="PWA44591.1"/>
    </source>
</evidence>
<dbReference type="GO" id="GO:0005516">
    <property type="term" value="F:calmodulin binding"/>
    <property type="evidence" value="ECO:0007669"/>
    <property type="project" value="UniProtKB-KW"/>
</dbReference>
<gene>
    <name evidence="3" type="ORF">CTI12_AA525540</name>
</gene>
<proteinExistence type="predicted"/>
<dbReference type="OrthoDB" id="2148418at2759"/>
<sequence>MAQNSKANEKPVYAALQSFPCKEFSDDQPAFYRSWILRKNFLIQKQAAVDIQSLYRGWVLDHTSFIGQHSPFGSAFQFLFMEEWGDAKTATILHVEGLVGVQFGFCFGFARLSTVLGSSAPPLSVKLMQVFSSGSKDASVLKQELQETNEVSIMSASDYVDALHNFLLSQNLTTLLGNFPVCNCHDSCFTMFRFCKLVIYLNIKARAVIGQQINFHKLLGHNQTSERKCVNETDTLKIMMRRFMWKKLVRTAMKIMEWCKEMPQNNKANEKPIYAALQSFPCKEFSDDQPGYHYKPFVFIYLSNLFLLLPCRIIITLFMVSGNAAKIIQSHFRRLVEHRNYTRTKKATN</sequence>